<dbReference type="EMBL" id="KN837121">
    <property type="protein sequence ID" value="KIJ43781.1"/>
    <property type="molecule type" value="Genomic_DNA"/>
</dbReference>
<feature type="non-terminal residue" evidence="1">
    <location>
        <position position="1"/>
    </location>
</feature>
<accession>A0A0C9VZ13</accession>
<evidence type="ECO:0000313" key="1">
    <source>
        <dbReference type="EMBL" id="KIJ43781.1"/>
    </source>
</evidence>
<evidence type="ECO:0000313" key="2">
    <source>
        <dbReference type="Proteomes" id="UP000054279"/>
    </source>
</evidence>
<keyword evidence="2" id="KW-1185">Reference proteome</keyword>
<gene>
    <name evidence="1" type="ORF">M422DRAFT_139012</name>
</gene>
<organism evidence="1 2">
    <name type="scientific">Sphaerobolus stellatus (strain SS14)</name>
    <dbReference type="NCBI Taxonomy" id="990650"/>
    <lineage>
        <taxon>Eukaryota</taxon>
        <taxon>Fungi</taxon>
        <taxon>Dikarya</taxon>
        <taxon>Basidiomycota</taxon>
        <taxon>Agaricomycotina</taxon>
        <taxon>Agaricomycetes</taxon>
        <taxon>Phallomycetidae</taxon>
        <taxon>Geastrales</taxon>
        <taxon>Sphaerobolaceae</taxon>
        <taxon>Sphaerobolus</taxon>
    </lineage>
</organism>
<dbReference type="HOGENOM" id="CLU_1866384_0_0_1"/>
<dbReference type="Proteomes" id="UP000054279">
    <property type="component" value="Unassembled WGS sequence"/>
</dbReference>
<protein>
    <submittedName>
        <fullName evidence="1">Uncharacterized protein</fullName>
    </submittedName>
</protein>
<sequence>VLKVVGEAVGFCVEGSVSHHSVSCIALEGLVTSQAQIADVIEKAKVLIIYEGTTYSRDKTAHRHLTFEASHITTKNADGSVTQFHCGVHSAHNHTSETQFNGFTKQNKNCFQVYNEIMGPGKCHLDFQIFAILLQGALTDHAANQK</sequence>
<feature type="non-terminal residue" evidence="1">
    <location>
        <position position="146"/>
    </location>
</feature>
<proteinExistence type="predicted"/>
<reference evidence="1 2" key="1">
    <citation type="submission" date="2014-06" db="EMBL/GenBank/DDBJ databases">
        <title>Evolutionary Origins and Diversification of the Mycorrhizal Mutualists.</title>
        <authorList>
            <consortium name="DOE Joint Genome Institute"/>
            <consortium name="Mycorrhizal Genomics Consortium"/>
            <person name="Kohler A."/>
            <person name="Kuo A."/>
            <person name="Nagy L.G."/>
            <person name="Floudas D."/>
            <person name="Copeland A."/>
            <person name="Barry K.W."/>
            <person name="Cichocki N."/>
            <person name="Veneault-Fourrey C."/>
            <person name="LaButti K."/>
            <person name="Lindquist E.A."/>
            <person name="Lipzen A."/>
            <person name="Lundell T."/>
            <person name="Morin E."/>
            <person name="Murat C."/>
            <person name="Riley R."/>
            <person name="Ohm R."/>
            <person name="Sun H."/>
            <person name="Tunlid A."/>
            <person name="Henrissat B."/>
            <person name="Grigoriev I.V."/>
            <person name="Hibbett D.S."/>
            <person name="Martin F."/>
        </authorList>
    </citation>
    <scope>NUCLEOTIDE SEQUENCE [LARGE SCALE GENOMIC DNA]</scope>
    <source>
        <strain evidence="1 2">SS14</strain>
    </source>
</reference>
<dbReference type="AlphaFoldDB" id="A0A0C9VZ13"/>
<name>A0A0C9VZ13_SPHS4</name>